<evidence type="ECO:0000256" key="2">
    <source>
        <dbReference type="PIRSR" id="PIRSR634015-3"/>
    </source>
</evidence>
<dbReference type="InterPro" id="IPR014782">
    <property type="entry name" value="Peptidase_M1_dom"/>
</dbReference>
<dbReference type="AlphaFoldDB" id="A0A5B8UMC1"/>
<dbReference type="Pfam" id="PF01433">
    <property type="entry name" value="Peptidase_M1"/>
    <property type="match status" value="1"/>
</dbReference>
<feature type="signal peptide" evidence="3">
    <location>
        <begin position="1"/>
        <end position="19"/>
    </location>
</feature>
<name>A0A5B8UMC1_9BACT</name>
<comment type="cofactor">
    <cofactor evidence="2">
        <name>Zn(2+)</name>
        <dbReference type="ChEBI" id="CHEBI:29105"/>
    </cofactor>
    <text evidence="2">Binds 1 zinc ion per subunit.</text>
</comment>
<evidence type="ECO:0000313" key="6">
    <source>
        <dbReference type="Proteomes" id="UP000321204"/>
    </source>
</evidence>
<dbReference type="OrthoDB" id="9814383at2"/>
<evidence type="ECO:0000259" key="4">
    <source>
        <dbReference type="Pfam" id="PF01433"/>
    </source>
</evidence>
<feature type="chain" id="PRO_5022890162" evidence="3">
    <location>
        <begin position="20"/>
        <end position="653"/>
    </location>
</feature>
<keyword evidence="3" id="KW-0732">Signal</keyword>
<sequence>MKKTMLALLANFGLLIVFAQTPTSTVSKFNPKALWDLQFYPTAPNEYRSANGAPGPKYWQNRADYKLNVTLDTTQHKVSGEVEISYTNNSPDNLNYLWLYVEQNIYRADSRNASSPAGTGGRYTNAMFTQGDVIKSISVEVDGKKFTPQYNVTDTRMQVWLPQALKAAGAKAKLNIAYEFTIPEYGTDRMGRLKTANGWIYTIAQWYPRMCVYDDIQGWNTNPYLGQGEFYLEYGDFDYSITAPSNLIIVGSGELQNEKDVLTSQQIERLKEARNSDKTVVIRNVAEVTNPKSRPSGANLTWRFKIQAARDAVWGASRAFVWDAAKMNLPSGKKALAMSVYPVESIKQNGWQRSTEFIKASIEYNSQKWFEYSYPVAVNVAGIVGGMEYPGIVFCSYQSTGADLWGVVDHEFGHNWFPMVVGSNERKYAWMDEGFNTFINGLSTKAFNKGEFANFSYFAGEEMLKFTFNDKMDPLFTTADAITEFNLGTAAYDKPAKMLNALRDVVLGPERFDRAFREYIATWAYKHPTPWDFFRSMENAGGEDLAWFWRSWVFNNYKFDVAVKSVSQTGTAPQTGYAITLQNVEQMAMPVPVLIKEANGKTQSLTIPVEAWMRGSETTFYVYPDSKITEVVLDPEKKLPDLNRKNNGWKPAM</sequence>
<dbReference type="GO" id="GO:0008270">
    <property type="term" value="F:zinc ion binding"/>
    <property type="evidence" value="ECO:0007669"/>
    <property type="project" value="InterPro"/>
</dbReference>
<proteinExistence type="predicted"/>
<dbReference type="SUPFAM" id="SSF55486">
    <property type="entry name" value="Metalloproteases ('zincins'), catalytic domain"/>
    <property type="match status" value="1"/>
</dbReference>
<dbReference type="Gene3D" id="1.10.390.10">
    <property type="entry name" value="Neutral Protease Domain 2"/>
    <property type="match status" value="1"/>
</dbReference>
<feature type="binding site" evidence="2">
    <location>
        <position position="433"/>
    </location>
    <ligand>
        <name>Zn(2+)</name>
        <dbReference type="ChEBI" id="CHEBI:29105"/>
        <note>catalytic</note>
    </ligand>
</feature>
<dbReference type="EMBL" id="CP042433">
    <property type="protein sequence ID" value="QEC57817.1"/>
    <property type="molecule type" value="Genomic_DNA"/>
</dbReference>
<dbReference type="InterPro" id="IPR027268">
    <property type="entry name" value="Peptidase_M4/M1_CTD_sf"/>
</dbReference>
<evidence type="ECO:0000313" key="5">
    <source>
        <dbReference type="EMBL" id="QEC57817.1"/>
    </source>
</evidence>
<dbReference type="GO" id="GO:0008237">
    <property type="term" value="F:metallopeptidase activity"/>
    <property type="evidence" value="ECO:0007669"/>
    <property type="project" value="InterPro"/>
</dbReference>
<keyword evidence="2" id="KW-0862">Zinc</keyword>
<evidence type="ECO:0000256" key="3">
    <source>
        <dbReference type="SAM" id="SignalP"/>
    </source>
</evidence>
<feature type="domain" description="Peptidase M1 membrane alanine aminopeptidase" evidence="4">
    <location>
        <begin position="384"/>
        <end position="552"/>
    </location>
</feature>
<dbReference type="PANTHER" id="PTHR45726:SF3">
    <property type="entry name" value="LEUKOTRIENE A-4 HYDROLASE"/>
    <property type="match status" value="1"/>
</dbReference>
<keyword evidence="2" id="KW-0479">Metal-binding</keyword>
<dbReference type="CDD" id="cd09604">
    <property type="entry name" value="M1_APN_like"/>
    <property type="match status" value="1"/>
</dbReference>
<feature type="binding site" evidence="2">
    <location>
        <position position="410"/>
    </location>
    <ligand>
        <name>Zn(2+)</name>
        <dbReference type="ChEBI" id="CHEBI:29105"/>
        <note>catalytic</note>
    </ligand>
</feature>
<dbReference type="PANTHER" id="PTHR45726">
    <property type="entry name" value="LEUKOTRIENE A-4 HYDROLASE"/>
    <property type="match status" value="1"/>
</dbReference>
<keyword evidence="6" id="KW-1185">Reference proteome</keyword>
<reference evidence="5 6" key="1">
    <citation type="journal article" date="2015" name="Int. J. Syst. Evol. Microbiol.">
        <title>Flavisolibacter ginsenosidimutans sp. nov., with ginsenoside-converting activity isolated from soil used for cultivating ginseng.</title>
        <authorList>
            <person name="Zhao Y."/>
            <person name="Liu Q."/>
            <person name="Kang M.S."/>
            <person name="Jin F."/>
            <person name="Yu H."/>
            <person name="Im W.T."/>
        </authorList>
    </citation>
    <scope>NUCLEOTIDE SEQUENCE [LARGE SCALE GENOMIC DNA]</scope>
    <source>
        <strain evidence="5 6">Gsoil 636</strain>
    </source>
</reference>
<organism evidence="5 6">
    <name type="scientific">Flavisolibacter ginsenosidimutans</name>
    <dbReference type="NCBI Taxonomy" id="661481"/>
    <lineage>
        <taxon>Bacteria</taxon>
        <taxon>Pseudomonadati</taxon>
        <taxon>Bacteroidota</taxon>
        <taxon>Chitinophagia</taxon>
        <taxon>Chitinophagales</taxon>
        <taxon>Chitinophagaceae</taxon>
        <taxon>Flavisolibacter</taxon>
    </lineage>
</organism>
<dbReference type="KEGG" id="fgg:FSB75_18550"/>
<dbReference type="Proteomes" id="UP000321204">
    <property type="component" value="Chromosome"/>
</dbReference>
<gene>
    <name evidence="5" type="ORF">FSB75_18550</name>
</gene>
<protein>
    <submittedName>
        <fullName evidence="5">M1 family metallopeptidase</fullName>
    </submittedName>
</protein>
<accession>A0A5B8UMC1</accession>
<dbReference type="InterPro" id="IPR034015">
    <property type="entry name" value="M1_LTA4H"/>
</dbReference>
<evidence type="ECO:0000256" key="1">
    <source>
        <dbReference type="PIRSR" id="PIRSR634015-1"/>
    </source>
</evidence>
<feature type="binding site" evidence="2">
    <location>
        <position position="414"/>
    </location>
    <ligand>
        <name>Zn(2+)</name>
        <dbReference type="ChEBI" id="CHEBI:29105"/>
        <note>catalytic</note>
    </ligand>
</feature>
<feature type="active site" description="Proton donor" evidence="1">
    <location>
        <position position="492"/>
    </location>
</feature>
<feature type="active site" description="Proton acceptor" evidence="1">
    <location>
        <position position="411"/>
    </location>
</feature>
<dbReference type="RefSeq" id="WP_146790532.1">
    <property type="nucleotide sequence ID" value="NZ_BAABIO010000003.1"/>
</dbReference>